<gene>
    <name evidence="2" type="ORF">QNI16_06025</name>
</gene>
<dbReference type="InterPro" id="IPR036249">
    <property type="entry name" value="Thioredoxin-like_sf"/>
</dbReference>
<reference evidence="2" key="1">
    <citation type="submission" date="2023-05" db="EMBL/GenBank/DDBJ databases">
        <authorList>
            <person name="Zhang X."/>
        </authorList>
    </citation>
    <scope>NUCLEOTIDE SEQUENCE</scope>
    <source>
        <strain evidence="2">YF14B1</strain>
    </source>
</reference>
<name>A0AAE3QK26_9BACT</name>
<sequence>MKKISELDFSNEVIQTDGLQIVHFYNPYSSHSNDTDMILEELYKTHNDVNFFKINLLHCGMLCDRYGISLPCVLVFENGVLQDLLQDVITKDTLVTKLTSLLSSN</sequence>
<dbReference type="CDD" id="cd02947">
    <property type="entry name" value="TRX_family"/>
    <property type="match status" value="1"/>
</dbReference>
<dbReference type="Gene3D" id="3.40.30.10">
    <property type="entry name" value="Glutaredoxin"/>
    <property type="match status" value="1"/>
</dbReference>
<evidence type="ECO:0000313" key="3">
    <source>
        <dbReference type="Proteomes" id="UP001241110"/>
    </source>
</evidence>
<accession>A0AAE3QK26</accession>
<organism evidence="2 3">
    <name type="scientific">Xanthocytophaga flava</name>
    <dbReference type="NCBI Taxonomy" id="3048013"/>
    <lineage>
        <taxon>Bacteria</taxon>
        <taxon>Pseudomonadati</taxon>
        <taxon>Bacteroidota</taxon>
        <taxon>Cytophagia</taxon>
        <taxon>Cytophagales</taxon>
        <taxon>Rhodocytophagaceae</taxon>
        <taxon>Xanthocytophaga</taxon>
    </lineage>
</organism>
<dbReference type="Proteomes" id="UP001241110">
    <property type="component" value="Unassembled WGS sequence"/>
</dbReference>
<evidence type="ECO:0000313" key="2">
    <source>
        <dbReference type="EMBL" id="MDJ1480036.1"/>
    </source>
</evidence>
<dbReference type="AlphaFoldDB" id="A0AAE3QK26"/>
<dbReference type="InterPro" id="IPR013766">
    <property type="entry name" value="Thioredoxin_domain"/>
</dbReference>
<dbReference type="EMBL" id="JASJOS010000002">
    <property type="protein sequence ID" value="MDJ1480036.1"/>
    <property type="molecule type" value="Genomic_DNA"/>
</dbReference>
<evidence type="ECO:0000259" key="1">
    <source>
        <dbReference type="Pfam" id="PF00085"/>
    </source>
</evidence>
<protein>
    <submittedName>
        <fullName evidence="2">Thioredoxin family protein</fullName>
    </submittedName>
</protein>
<proteinExistence type="predicted"/>
<dbReference type="Pfam" id="PF00085">
    <property type="entry name" value="Thioredoxin"/>
    <property type="match status" value="1"/>
</dbReference>
<feature type="domain" description="Thioredoxin" evidence="1">
    <location>
        <begin position="3"/>
        <end position="99"/>
    </location>
</feature>
<dbReference type="SUPFAM" id="SSF52833">
    <property type="entry name" value="Thioredoxin-like"/>
    <property type="match status" value="1"/>
</dbReference>
<comment type="caution">
    <text evidence="2">The sequence shown here is derived from an EMBL/GenBank/DDBJ whole genome shotgun (WGS) entry which is preliminary data.</text>
</comment>
<dbReference type="RefSeq" id="WP_313976604.1">
    <property type="nucleotide sequence ID" value="NZ_JASJOS010000002.1"/>
</dbReference>